<feature type="compositionally biased region" description="Basic residues" evidence="2">
    <location>
        <begin position="22"/>
        <end position="41"/>
    </location>
</feature>
<evidence type="ECO:0000256" key="2">
    <source>
        <dbReference type="SAM" id="MobiDB-lite"/>
    </source>
</evidence>
<dbReference type="Gene3D" id="3.80.10.10">
    <property type="entry name" value="Ribonuclease Inhibitor"/>
    <property type="match status" value="2"/>
</dbReference>
<dbReference type="InterPro" id="IPR032675">
    <property type="entry name" value="LRR_dom_sf"/>
</dbReference>
<dbReference type="SUPFAM" id="SSF52047">
    <property type="entry name" value="RNI-like"/>
    <property type="match status" value="1"/>
</dbReference>
<comment type="caution">
    <text evidence="4">The sequence shown here is derived from an EMBL/GenBank/DDBJ whole genome shotgun (WGS) entry which is preliminary data.</text>
</comment>
<dbReference type="InterPro" id="IPR018247">
    <property type="entry name" value="EF_Hand_1_Ca_BS"/>
</dbReference>
<dbReference type="PROSITE" id="PS50222">
    <property type="entry name" value="EF_HAND_2"/>
    <property type="match status" value="1"/>
</dbReference>
<proteinExistence type="predicted"/>
<feature type="domain" description="EF-hand" evidence="3">
    <location>
        <begin position="446"/>
        <end position="481"/>
    </location>
</feature>
<keyword evidence="1" id="KW-0106">Calcium</keyword>
<dbReference type="EMBL" id="BLXT01006675">
    <property type="protein sequence ID" value="GFO32747.1"/>
    <property type="molecule type" value="Genomic_DNA"/>
</dbReference>
<protein>
    <submittedName>
        <fullName evidence="4">Leucine-rich repeat-containing protein 74b-like</fullName>
    </submittedName>
</protein>
<organism evidence="4 5">
    <name type="scientific">Plakobranchus ocellatus</name>
    <dbReference type="NCBI Taxonomy" id="259542"/>
    <lineage>
        <taxon>Eukaryota</taxon>
        <taxon>Metazoa</taxon>
        <taxon>Spiralia</taxon>
        <taxon>Lophotrochozoa</taxon>
        <taxon>Mollusca</taxon>
        <taxon>Gastropoda</taxon>
        <taxon>Heterobranchia</taxon>
        <taxon>Euthyneura</taxon>
        <taxon>Panpulmonata</taxon>
        <taxon>Sacoglossa</taxon>
        <taxon>Placobranchoidea</taxon>
        <taxon>Plakobranchidae</taxon>
        <taxon>Plakobranchus</taxon>
    </lineage>
</organism>
<dbReference type="SMART" id="SM00368">
    <property type="entry name" value="LRR_RI"/>
    <property type="match status" value="8"/>
</dbReference>
<keyword evidence="5" id="KW-1185">Reference proteome</keyword>
<gene>
    <name evidence="4" type="ORF">PoB_005925200</name>
</gene>
<dbReference type="PROSITE" id="PS00018">
    <property type="entry name" value="EF_HAND_1"/>
    <property type="match status" value="1"/>
</dbReference>
<sequence length="494" mass="54380">MSSRNQQGRGLVKQPTGQRKLASTKKGRKTVSRSSTRKSRSSRQQSAASNRGVGGRVEGQSSDSECEADDILRPRDSRADLIDIPGVDISNEKDWDTDIEIEEAVTAYDHSGKTMYVEACKKFNVVPASYFLRHMGDPQLSMRHHGLAGDGMRAVAASLVSNATINTLDISDNWLGLEGGTAVCQMLRENCFITDLNLSDNRLNVCAEELCHVIEQNDTLRRVNLSGNQFDDQCAEHLAELIMNTHKLEGLNLSHNNLGEKAGILLGPAISENLCLKELDLSWNHLRRKGAMAVAAGIKTNVFMKKVNLSWNGFGLEGSLALADALKTNNVLEEMDIMNNRITTEGAVLIGKGLSLNETLKVFKVGKNPMQSAGCWAIAAAILKNPNSVLESVDFSDVMVNKDFVDIWKQVEENFPSLKMVHGVRQGRLHERVQGGVSTRHHGLGLTEEEVETLVNELDADGDGEINYSELAIGHTDFEERERKISTQLRPMTS</sequence>
<dbReference type="GO" id="GO:0005509">
    <property type="term" value="F:calcium ion binding"/>
    <property type="evidence" value="ECO:0007669"/>
    <property type="project" value="InterPro"/>
</dbReference>
<dbReference type="AlphaFoldDB" id="A0AAV4CMB2"/>
<dbReference type="InterPro" id="IPR001611">
    <property type="entry name" value="Leu-rich_rpt"/>
</dbReference>
<dbReference type="Pfam" id="PF13516">
    <property type="entry name" value="LRR_6"/>
    <property type="match status" value="5"/>
</dbReference>
<dbReference type="Gene3D" id="1.10.238.10">
    <property type="entry name" value="EF-hand"/>
    <property type="match status" value="1"/>
</dbReference>
<evidence type="ECO:0000313" key="4">
    <source>
        <dbReference type="EMBL" id="GFO32747.1"/>
    </source>
</evidence>
<dbReference type="SUPFAM" id="SSF47473">
    <property type="entry name" value="EF-hand"/>
    <property type="match status" value="1"/>
</dbReference>
<reference evidence="4 5" key="1">
    <citation type="journal article" date="2021" name="Elife">
        <title>Chloroplast acquisition without the gene transfer in kleptoplastic sea slugs, Plakobranchus ocellatus.</title>
        <authorList>
            <person name="Maeda T."/>
            <person name="Takahashi S."/>
            <person name="Yoshida T."/>
            <person name="Shimamura S."/>
            <person name="Takaki Y."/>
            <person name="Nagai Y."/>
            <person name="Toyoda A."/>
            <person name="Suzuki Y."/>
            <person name="Arimoto A."/>
            <person name="Ishii H."/>
            <person name="Satoh N."/>
            <person name="Nishiyama T."/>
            <person name="Hasebe M."/>
            <person name="Maruyama T."/>
            <person name="Minagawa J."/>
            <person name="Obokata J."/>
            <person name="Shigenobu S."/>
        </authorList>
    </citation>
    <scope>NUCLEOTIDE SEQUENCE [LARGE SCALE GENOMIC DNA]</scope>
</reference>
<evidence type="ECO:0000259" key="3">
    <source>
        <dbReference type="PROSITE" id="PS50222"/>
    </source>
</evidence>
<dbReference type="Proteomes" id="UP000735302">
    <property type="component" value="Unassembled WGS sequence"/>
</dbReference>
<evidence type="ECO:0000313" key="5">
    <source>
        <dbReference type="Proteomes" id="UP000735302"/>
    </source>
</evidence>
<evidence type="ECO:0000256" key="1">
    <source>
        <dbReference type="ARBA" id="ARBA00022837"/>
    </source>
</evidence>
<dbReference type="InterPro" id="IPR052394">
    <property type="entry name" value="LRR-containing"/>
</dbReference>
<dbReference type="PANTHER" id="PTHR24114">
    <property type="entry name" value="LEUCINE RICH REPEAT FAMILY PROTEIN"/>
    <property type="match status" value="1"/>
</dbReference>
<dbReference type="InterPro" id="IPR011992">
    <property type="entry name" value="EF-hand-dom_pair"/>
</dbReference>
<dbReference type="PANTHER" id="PTHR24114:SF50">
    <property type="entry name" value="RNI-LIKE PROTEIN"/>
    <property type="match status" value="1"/>
</dbReference>
<feature type="region of interest" description="Disordered" evidence="2">
    <location>
        <begin position="1"/>
        <end position="72"/>
    </location>
</feature>
<dbReference type="InterPro" id="IPR002048">
    <property type="entry name" value="EF_hand_dom"/>
</dbReference>
<accession>A0AAV4CMB2</accession>
<name>A0AAV4CMB2_9GAST</name>